<evidence type="ECO:0000313" key="1">
    <source>
        <dbReference type="EMBL" id="KZC97185.1"/>
    </source>
</evidence>
<name>A0ABR5XWZ8_9PROT</name>
<gene>
    <name evidence="1" type="ORF">AUP40_04410</name>
</gene>
<dbReference type="EMBL" id="LPXL01000056">
    <property type="protein sequence ID" value="KZC97185.1"/>
    <property type="molecule type" value="Genomic_DNA"/>
</dbReference>
<keyword evidence="2" id="KW-1185">Reference proteome</keyword>
<dbReference type="Proteomes" id="UP000076167">
    <property type="component" value="Unassembled WGS sequence"/>
</dbReference>
<organism evidence="1 2">
    <name type="scientific">Thalassospira xiamenensis</name>
    <dbReference type="NCBI Taxonomy" id="220697"/>
    <lineage>
        <taxon>Bacteria</taxon>
        <taxon>Pseudomonadati</taxon>
        <taxon>Pseudomonadota</taxon>
        <taxon>Alphaproteobacteria</taxon>
        <taxon>Rhodospirillales</taxon>
        <taxon>Thalassospiraceae</taxon>
        <taxon>Thalassospira</taxon>
    </lineage>
</organism>
<evidence type="ECO:0000313" key="2">
    <source>
        <dbReference type="Proteomes" id="UP000076167"/>
    </source>
</evidence>
<sequence>MDVWSALQWVVRDQKADKAFAANDETRMLSPGGSVTGAMARIGELRARIDGGGIIRGADLDADAELIWMNVLMLDHEWRNGALAGMIGNDLPGRMAGYMAACRVEPVRDMVNAARSGDMPFWYPGGVRVHSAATRREVEESRLEYIMIWDMLSLLATRLGQSTRLGIVIELPAIARLPWNSRKKMFDKCG</sequence>
<protein>
    <submittedName>
        <fullName evidence="1">Uncharacterized protein</fullName>
    </submittedName>
</protein>
<proteinExistence type="predicted"/>
<comment type="caution">
    <text evidence="1">The sequence shown here is derived from an EMBL/GenBank/DDBJ whole genome shotgun (WGS) entry which is preliminary data.</text>
</comment>
<reference evidence="1 2" key="1">
    <citation type="submission" date="2015-12" db="EMBL/GenBank/DDBJ databases">
        <title>Genome sequence of Thalassospira xiamenensis MCCC 1A03005.</title>
        <authorList>
            <person name="Lu L."/>
            <person name="Lai Q."/>
            <person name="Shao Z."/>
            <person name="Qian P."/>
        </authorList>
    </citation>
    <scope>NUCLEOTIDE SEQUENCE [LARGE SCALE GENOMIC DNA]</scope>
    <source>
        <strain evidence="1 2">MCCC 1A03005</strain>
    </source>
</reference>
<accession>A0ABR5XWZ8</accession>